<feature type="coiled-coil region" evidence="1">
    <location>
        <begin position="32"/>
        <end position="66"/>
    </location>
</feature>
<sequence>MDSEEPDETNDEEYEENQEGYDAYNDGSYTELLTLRQKAADHEVELAAQKEQNRRMQEIMVAMQKAIYGNSWNPRAFQGNPKRIPISFPEKNKKAQDPRKVYSNFAKGKGPQRGMLPRESTGQEREDRKSVSVHQEPGERGRRSCKYPSVDLRQKLNDKHGDLRKHLEKKKQAIPVSKGALNEGILAELAILRKDIARVSRRQKGDDSESDCEDREPCARNILEVKLPKNFKMP</sequence>
<keyword evidence="1" id="KW-0175">Coiled coil</keyword>
<feature type="region of interest" description="Disordered" evidence="2">
    <location>
        <begin position="78"/>
        <end position="146"/>
    </location>
</feature>
<accession>A0A803P8K5</accession>
<dbReference type="AlphaFoldDB" id="A0A803P8K5"/>
<proteinExistence type="predicted"/>
<reference evidence="3" key="2">
    <citation type="submission" date="2021-03" db="UniProtKB">
        <authorList>
            <consortium name="EnsemblPlants"/>
        </authorList>
    </citation>
    <scope>IDENTIFICATION</scope>
</reference>
<feature type="compositionally biased region" description="Basic and acidic residues" evidence="2">
    <location>
        <begin position="90"/>
        <end position="100"/>
    </location>
</feature>
<dbReference type="Gramene" id="evm.model.03.326">
    <property type="protein sequence ID" value="cds.evm.model.03.326"/>
    <property type="gene ID" value="evm.TU.03.326"/>
</dbReference>
<evidence type="ECO:0000256" key="1">
    <source>
        <dbReference type="SAM" id="Coils"/>
    </source>
</evidence>
<protein>
    <submittedName>
        <fullName evidence="3">Uncharacterized protein</fullName>
    </submittedName>
</protein>
<keyword evidence="4" id="KW-1185">Reference proteome</keyword>
<name>A0A803P8K5_CANSA</name>
<dbReference type="Proteomes" id="UP000596661">
    <property type="component" value="Chromosome 3"/>
</dbReference>
<evidence type="ECO:0000313" key="4">
    <source>
        <dbReference type="Proteomes" id="UP000596661"/>
    </source>
</evidence>
<organism evidence="3 4">
    <name type="scientific">Cannabis sativa</name>
    <name type="common">Hemp</name>
    <name type="synonym">Marijuana</name>
    <dbReference type="NCBI Taxonomy" id="3483"/>
    <lineage>
        <taxon>Eukaryota</taxon>
        <taxon>Viridiplantae</taxon>
        <taxon>Streptophyta</taxon>
        <taxon>Embryophyta</taxon>
        <taxon>Tracheophyta</taxon>
        <taxon>Spermatophyta</taxon>
        <taxon>Magnoliopsida</taxon>
        <taxon>eudicotyledons</taxon>
        <taxon>Gunneridae</taxon>
        <taxon>Pentapetalae</taxon>
        <taxon>rosids</taxon>
        <taxon>fabids</taxon>
        <taxon>Rosales</taxon>
        <taxon>Cannabaceae</taxon>
        <taxon>Cannabis</taxon>
    </lineage>
</organism>
<dbReference type="EnsemblPlants" id="evm.model.03.326">
    <property type="protein sequence ID" value="cds.evm.model.03.326"/>
    <property type="gene ID" value="evm.TU.03.326"/>
</dbReference>
<dbReference type="EMBL" id="UZAU01000251">
    <property type="status" value="NOT_ANNOTATED_CDS"/>
    <property type="molecule type" value="Genomic_DNA"/>
</dbReference>
<evidence type="ECO:0000256" key="2">
    <source>
        <dbReference type="SAM" id="MobiDB-lite"/>
    </source>
</evidence>
<feature type="compositionally biased region" description="Acidic residues" evidence="2">
    <location>
        <begin position="1"/>
        <end position="19"/>
    </location>
</feature>
<feature type="compositionally biased region" description="Basic and acidic residues" evidence="2">
    <location>
        <begin position="121"/>
        <end position="142"/>
    </location>
</feature>
<reference evidence="3" key="1">
    <citation type="submission" date="2018-11" db="EMBL/GenBank/DDBJ databases">
        <authorList>
            <person name="Grassa J C."/>
        </authorList>
    </citation>
    <scope>NUCLEOTIDE SEQUENCE [LARGE SCALE GENOMIC DNA]</scope>
</reference>
<feature type="region of interest" description="Disordered" evidence="2">
    <location>
        <begin position="1"/>
        <end position="27"/>
    </location>
</feature>
<evidence type="ECO:0000313" key="3">
    <source>
        <dbReference type="EnsemblPlants" id="cds.evm.model.03.326"/>
    </source>
</evidence>